<feature type="domain" description="Fe/B12 periplasmic-binding" evidence="1">
    <location>
        <begin position="65"/>
        <end position="327"/>
    </location>
</feature>
<name>A0A0D2HZS8_9BACT</name>
<reference evidence="2 3" key="1">
    <citation type="submission" date="2013-11" db="EMBL/GenBank/DDBJ databases">
        <title>Metagenomic analysis of a methanogenic consortium involved in long chain n-alkane degradation.</title>
        <authorList>
            <person name="Davidova I.A."/>
            <person name="Callaghan A.V."/>
            <person name="Wawrik B."/>
            <person name="Pruitt S."/>
            <person name="Marks C."/>
            <person name="Duncan K.E."/>
            <person name="Suflita J.M."/>
        </authorList>
    </citation>
    <scope>NUCLEOTIDE SEQUENCE [LARGE SCALE GENOMIC DNA]</scope>
    <source>
        <strain evidence="2 3">SPR</strain>
    </source>
</reference>
<protein>
    <submittedName>
        <fullName evidence="2">Iron ABC transporter substrate-binding protein</fullName>
    </submittedName>
</protein>
<dbReference type="Pfam" id="PF01497">
    <property type="entry name" value="Peripla_BP_2"/>
    <property type="match status" value="1"/>
</dbReference>
<dbReference type="PROSITE" id="PS50983">
    <property type="entry name" value="FE_B12_PBP"/>
    <property type="match status" value="1"/>
</dbReference>
<dbReference type="Gene3D" id="3.40.50.1980">
    <property type="entry name" value="Nitrogenase molybdenum iron protein domain"/>
    <property type="match status" value="2"/>
</dbReference>
<evidence type="ECO:0000313" key="2">
    <source>
        <dbReference type="EMBL" id="KIX15788.1"/>
    </source>
</evidence>
<dbReference type="RefSeq" id="WP_044346043.1">
    <property type="nucleotide sequence ID" value="NZ_AZAC01000001.1"/>
</dbReference>
<sequence length="361" mass="39219">MSFAGQVGFIKRNFISTKTAFLFGKALCLVLALGLGWVFPAQAGEQITFSDMAGRQVKLDRPAKRLVTTYKPATLTVLSLGLGENLVGVDLGSRKDLFQLAVCPGLAKVKGVGDKTLGLNLETIVEAKPDLVILYAQKDGMAMADRLEQLGIPSMVILPEGFNSIKKAMSLVARAVGKPELAHKAGQAMDRTVKLVADNLGTLAPKDRKVVYYAGPLGFFSTATGNMLQDEMIRLGGGDNASGLLKGHFKTISPEQLVSWNPYLIVCCARIAPGLKPNLVRPEMLKLEAVRKKRVFIVPCNLAPWDFPSPLSSLGSLWLAKKLYPEKMKSVDLMAEINRFHLDVYGKTFEEIGGELADKVK</sequence>
<dbReference type="Proteomes" id="UP000032233">
    <property type="component" value="Unassembled WGS sequence"/>
</dbReference>
<proteinExistence type="predicted"/>
<comment type="caution">
    <text evidence="2">The sequence shown here is derived from an EMBL/GenBank/DDBJ whole genome shotgun (WGS) entry which is preliminary data.</text>
</comment>
<dbReference type="InterPro" id="IPR002491">
    <property type="entry name" value="ABC_transptr_periplasmic_BD"/>
</dbReference>
<dbReference type="PANTHER" id="PTHR30535">
    <property type="entry name" value="VITAMIN B12-BINDING PROTEIN"/>
    <property type="match status" value="1"/>
</dbReference>
<gene>
    <name evidence="2" type="ORF">X474_00130</name>
</gene>
<dbReference type="InParanoid" id="A0A0D2HZS8"/>
<evidence type="ECO:0000313" key="3">
    <source>
        <dbReference type="Proteomes" id="UP000032233"/>
    </source>
</evidence>
<dbReference type="AlphaFoldDB" id="A0A0D2HZS8"/>
<accession>A0A0D2HZS8</accession>
<dbReference type="InterPro" id="IPR050902">
    <property type="entry name" value="ABC_Transporter_SBP"/>
</dbReference>
<evidence type="ECO:0000259" key="1">
    <source>
        <dbReference type="PROSITE" id="PS50983"/>
    </source>
</evidence>
<dbReference type="SUPFAM" id="SSF53807">
    <property type="entry name" value="Helical backbone' metal receptor"/>
    <property type="match status" value="1"/>
</dbReference>
<dbReference type="STRING" id="1429043.X474_00130"/>
<dbReference type="Gene3D" id="1.20.58.2180">
    <property type="match status" value="1"/>
</dbReference>
<dbReference type="EMBL" id="AZAC01000001">
    <property type="protein sequence ID" value="KIX15788.1"/>
    <property type="molecule type" value="Genomic_DNA"/>
</dbReference>
<dbReference type="PANTHER" id="PTHR30535:SF34">
    <property type="entry name" value="MOLYBDATE-BINDING PROTEIN MOLA"/>
    <property type="match status" value="1"/>
</dbReference>
<dbReference type="OrthoDB" id="9775594at2"/>
<keyword evidence="3" id="KW-1185">Reference proteome</keyword>
<organism evidence="2 3">
    <name type="scientific">Dethiosulfatarculus sandiegensis</name>
    <dbReference type="NCBI Taxonomy" id="1429043"/>
    <lineage>
        <taxon>Bacteria</taxon>
        <taxon>Pseudomonadati</taxon>
        <taxon>Thermodesulfobacteriota</taxon>
        <taxon>Desulfarculia</taxon>
        <taxon>Desulfarculales</taxon>
        <taxon>Desulfarculaceae</taxon>
        <taxon>Dethiosulfatarculus</taxon>
    </lineage>
</organism>